<dbReference type="InterPro" id="IPR029063">
    <property type="entry name" value="SAM-dependent_MTases_sf"/>
</dbReference>
<dbReference type="GO" id="GO:0032259">
    <property type="term" value="P:methylation"/>
    <property type="evidence" value="ECO:0007669"/>
    <property type="project" value="UniProtKB-KW"/>
</dbReference>
<evidence type="ECO:0000313" key="6">
    <source>
        <dbReference type="Proteomes" id="UP000242180"/>
    </source>
</evidence>
<dbReference type="Gene3D" id="3.40.50.150">
    <property type="entry name" value="Vaccinia Virus protein VP39"/>
    <property type="match status" value="1"/>
</dbReference>
<dbReference type="AlphaFoldDB" id="A0A1X2HR75"/>
<dbReference type="EMBL" id="MCGN01000002">
    <property type="protein sequence ID" value="ORZ01782.1"/>
    <property type="molecule type" value="Genomic_DNA"/>
</dbReference>
<evidence type="ECO:0000256" key="1">
    <source>
        <dbReference type="ARBA" id="ARBA00022603"/>
    </source>
</evidence>
<evidence type="ECO:0000256" key="2">
    <source>
        <dbReference type="ARBA" id="ARBA00022679"/>
    </source>
</evidence>
<dbReference type="InParanoid" id="A0A1X2HR75"/>
<keyword evidence="6" id="KW-1185">Reference proteome</keyword>
<comment type="caution">
    <text evidence="5">The sequence shown here is derived from an EMBL/GenBank/DDBJ whole genome shotgun (WGS) entry which is preliminary data.</text>
</comment>
<dbReference type="Pfam" id="PF08241">
    <property type="entry name" value="Methyltransf_11"/>
    <property type="match status" value="1"/>
</dbReference>
<name>A0A1X2HR75_SYNRA</name>
<dbReference type="PANTHER" id="PTHR43464">
    <property type="entry name" value="METHYLTRANSFERASE"/>
    <property type="match status" value="1"/>
</dbReference>
<protein>
    <submittedName>
        <fullName evidence="5">S-adenosyl-L-methionine-dependent methyltransferase</fullName>
    </submittedName>
</protein>
<keyword evidence="3" id="KW-0949">S-adenosyl-L-methionine</keyword>
<evidence type="ECO:0000259" key="4">
    <source>
        <dbReference type="Pfam" id="PF08241"/>
    </source>
</evidence>
<accession>A0A1X2HR75</accession>
<dbReference type="SUPFAM" id="SSF53335">
    <property type="entry name" value="S-adenosyl-L-methionine-dependent methyltransferases"/>
    <property type="match status" value="1"/>
</dbReference>
<dbReference type="Proteomes" id="UP000242180">
    <property type="component" value="Unassembled WGS sequence"/>
</dbReference>
<dbReference type="PANTHER" id="PTHR43464:SF19">
    <property type="entry name" value="UBIQUINONE BIOSYNTHESIS O-METHYLTRANSFERASE, MITOCHONDRIAL"/>
    <property type="match status" value="1"/>
</dbReference>
<evidence type="ECO:0000313" key="5">
    <source>
        <dbReference type="EMBL" id="ORZ01782.1"/>
    </source>
</evidence>
<dbReference type="InterPro" id="IPR013216">
    <property type="entry name" value="Methyltransf_11"/>
</dbReference>
<proteinExistence type="predicted"/>
<evidence type="ECO:0000256" key="3">
    <source>
        <dbReference type="ARBA" id="ARBA00022691"/>
    </source>
</evidence>
<reference evidence="5 6" key="1">
    <citation type="submission" date="2016-07" db="EMBL/GenBank/DDBJ databases">
        <title>Pervasive Adenine N6-methylation of Active Genes in Fungi.</title>
        <authorList>
            <consortium name="DOE Joint Genome Institute"/>
            <person name="Mondo S.J."/>
            <person name="Dannebaum R.O."/>
            <person name="Kuo R.C."/>
            <person name="Labutti K."/>
            <person name="Haridas S."/>
            <person name="Kuo A."/>
            <person name="Salamov A."/>
            <person name="Ahrendt S.R."/>
            <person name="Lipzen A."/>
            <person name="Sullivan W."/>
            <person name="Andreopoulos W.B."/>
            <person name="Clum A."/>
            <person name="Lindquist E."/>
            <person name="Daum C."/>
            <person name="Ramamoorthy G.K."/>
            <person name="Gryganskyi A."/>
            <person name="Culley D."/>
            <person name="Magnuson J.K."/>
            <person name="James T.Y."/>
            <person name="O'Malley M.A."/>
            <person name="Stajich J.E."/>
            <person name="Spatafora J.W."/>
            <person name="Visel A."/>
            <person name="Grigoriev I.V."/>
        </authorList>
    </citation>
    <scope>NUCLEOTIDE SEQUENCE [LARGE SCALE GENOMIC DNA]</scope>
    <source>
        <strain evidence="5 6">NRRL 2496</strain>
    </source>
</reference>
<organism evidence="5 6">
    <name type="scientific">Syncephalastrum racemosum</name>
    <name type="common">Filamentous fungus</name>
    <dbReference type="NCBI Taxonomy" id="13706"/>
    <lineage>
        <taxon>Eukaryota</taxon>
        <taxon>Fungi</taxon>
        <taxon>Fungi incertae sedis</taxon>
        <taxon>Mucoromycota</taxon>
        <taxon>Mucoromycotina</taxon>
        <taxon>Mucoromycetes</taxon>
        <taxon>Mucorales</taxon>
        <taxon>Syncephalastraceae</taxon>
        <taxon>Syncephalastrum</taxon>
    </lineage>
</organism>
<dbReference type="CDD" id="cd02440">
    <property type="entry name" value="AdoMet_MTases"/>
    <property type="match status" value="1"/>
</dbReference>
<dbReference type="OrthoDB" id="10017101at2759"/>
<gene>
    <name evidence="5" type="ORF">BCR43DRAFT_503266</name>
</gene>
<feature type="domain" description="Methyltransferase type 11" evidence="4">
    <location>
        <begin position="39"/>
        <end position="132"/>
    </location>
</feature>
<keyword evidence="2 5" id="KW-0808">Transferase</keyword>
<keyword evidence="1 5" id="KW-0489">Methyltransferase</keyword>
<sequence>MPTESDLRYLGHRPFFTFFSNLLDARFFASEHSEPVRILEIGCGPGEFAHMLKQKYGNKVDIVAIDPGDNVALAQKNYSSNGVEYKQATVEDIKEDASFDVCLFSKSLHHCMPLHETVVKTHALLKQHGVCVAEELDRDQVNSKTATWFSDRLDLLRLGGLIFDKTPEEHEAQGDSEELCAHMFDVSKPGYDRLREFYKDHLVNEELHTLPIIMDELYKSFGEKNVKVASVIPFLHEFLIFLG</sequence>
<dbReference type="GO" id="GO:0008757">
    <property type="term" value="F:S-adenosylmethionine-dependent methyltransferase activity"/>
    <property type="evidence" value="ECO:0007669"/>
    <property type="project" value="InterPro"/>
</dbReference>